<reference evidence="2" key="2">
    <citation type="submission" date="2021-12" db="EMBL/GenBank/DDBJ databases">
        <title>Resequencing data analysis of finger millet.</title>
        <authorList>
            <person name="Hatakeyama M."/>
            <person name="Aluri S."/>
            <person name="Balachadran M.T."/>
            <person name="Sivarajan S.R."/>
            <person name="Poveda L."/>
            <person name="Shimizu-Inatsugi R."/>
            <person name="Schlapbach R."/>
            <person name="Sreeman S.M."/>
            <person name="Shimizu K.K."/>
        </authorList>
    </citation>
    <scope>NUCLEOTIDE SEQUENCE</scope>
</reference>
<feature type="domain" description="F-box" evidence="1">
    <location>
        <begin position="10"/>
        <end position="53"/>
    </location>
</feature>
<dbReference type="InterPro" id="IPR011043">
    <property type="entry name" value="Gal_Oxase/kelch_b-propeller"/>
</dbReference>
<name>A0AAV5DH91_ELECO</name>
<dbReference type="InterPro" id="IPR001810">
    <property type="entry name" value="F-box_dom"/>
</dbReference>
<dbReference type="AlphaFoldDB" id="A0AAV5DH91"/>
<proteinExistence type="predicted"/>
<keyword evidence="3" id="KW-1185">Reference proteome</keyword>
<dbReference type="Proteomes" id="UP001054889">
    <property type="component" value="Unassembled WGS sequence"/>
</dbReference>
<dbReference type="PANTHER" id="PTHR32133">
    <property type="entry name" value="OS07G0120400 PROTEIN"/>
    <property type="match status" value="1"/>
</dbReference>
<reference evidence="2" key="1">
    <citation type="journal article" date="2018" name="DNA Res.">
        <title>Multiple hybrid de novo genome assembly of finger millet, an orphan allotetraploid crop.</title>
        <authorList>
            <person name="Hatakeyama M."/>
            <person name="Aluri S."/>
            <person name="Balachadran M.T."/>
            <person name="Sivarajan S.R."/>
            <person name="Patrignani A."/>
            <person name="Gruter S."/>
            <person name="Poveda L."/>
            <person name="Shimizu-Inatsugi R."/>
            <person name="Baeten J."/>
            <person name="Francoijs K.J."/>
            <person name="Nataraja K.N."/>
            <person name="Reddy Y.A.N."/>
            <person name="Phadnis S."/>
            <person name="Ravikumar R.L."/>
            <person name="Schlapbach R."/>
            <person name="Sreeman S.M."/>
            <person name="Shimizu K.K."/>
        </authorList>
    </citation>
    <scope>NUCLEOTIDE SEQUENCE</scope>
</reference>
<sequence length="280" mass="30965">MGGRTMAAPLDLIDNVAAEIFLRLPPDEPEHLIRASVVCKLWFRLLTDPGFLRSYPEARLFPTTAAPLAPNPYFRRALDCRHGRVLLHSDDDDWHLVVWDPVTGDQKRVPETDINWVMYTAAAVVCAVNGCDHLDCHGGAFQVVFVATEAKSGRVKACVYSSETGAWSRPVTLGNDCEIYVQHTKDAFQYYYVQPRRVAVIGDEIFITIMETDVIVKLYLWSRKVSSAGAAKWVQCRVMELGQMVPVADSDDEAFVVGAAEGVGVIFVNSGVGQAQFRAG</sequence>
<dbReference type="SUPFAM" id="SSF81383">
    <property type="entry name" value="F-box domain"/>
    <property type="match status" value="1"/>
</dbReference>
<dbReference type="SUPFAM" id="SSF50965">
    <property type="entry name" value="Galactose oxidase, central domain"/>
    <property type="match status" value="1"/>
</dbReference>
<dbReference type="EMBL" id="BQKI01000017">
    <property type="protein sequence ID" value="GJN10394.1"/>
    <property type="molecule type" value="Genomic_DNA"/>
</dbReference>
<evidence type="ECO:0000313" key="2">
    <source>
        <dbReference type="EMBL" id="GJN10394.1"/>
    </source>
</evidence>
<accession>A0AAV5DH91</accession>
<protein>
    <recommendedName>
        <fullName evidence="1">F-box domain-containing protein</fullName>
    </recommendedName>
</protein>
<evidence type="ECO:0000313" key="3">
    <source>
        <dbReference type="Proteomes" id="UP001054889"/>
    </source>
</evidence>
<gene>
    <name evidence="2" type="primary">ga28482</name>
    <name evidence="2" type="ORF">PR202_ga28482</name>
</gene>
<dbReference type="Gene3D" id="1.20.1280.50">
    <property type="match status" value="1"/>
</dbReference>
<dbReference type="Pfam" id="PF00646">
    <property type="entry name" value="F-box"/>
    <property type="match status" value="1"/>
</dbReference>
<dbReference type="InterPro" id="IPR036047">
    <property type="entry name" value="F-box-like_dom_sf"/>
</dbReference>
<comment type="caution">
    <text evidence="2">The sequence shown here is derived from an EMBL/GenBank/DDBJ whole genome shotgun (WGS) entry which is preliminary data.</text>
</comment>
<organism evidence="2 3">
    <name type="scientific">Eleusine coracana subsp. coracana</name>
    <dbReference type="NCBI Taxonomy" id="191504"/>
    <lineage>
        <taxon>Eukaryota</taxon>
        <taxon>Viridiplantae</taxon>
        <taxon>Streptophyta</taxon>
        <taxon>Embryophyta</taxon>
        <taxon>Tracheophyta</taxon>
        <taxon>Spermatophyta</taxon>
        <taxon>Magnoliopsida</taxon>
        <taxon>Liliopsida</taxon>
        <taxon>Poales</taxon>
        <taxon>Poaceae</taxon>
        <taxon>PACMAD clade</taxon>
        <taxon>Chloridoideae</taxon>
        <taxon>Cynodonteae</taxon>
        <taxon>Eleusininae</taxon>
        <taxon>Eleusine</taxon>
    </lineage>
</organism>
<evidence type="ECO:0000259" key="1">
    <source>
        <dbReference type="Pfam" id="PF00646"/>
    </source>
</evidence>